<dbReference type="GO" id="GO:0006465">
    <property type="term" value="P:signal peptide processing"/>
    <property type="evidence" value="ECO:0007669"/>
    <property type="project" value="TreeGrafter"/>
</dbReference>
<comment type="caution">
    <text evidence="3">The sequence shown here is derived from an EMBL/GenBank/DDBJ whole genome shotgun (WGS) entry which is preliminary data.</text>
</comment>
<sequence length="128" mass="15106">MFLLSLLFFLGASLASFFVLVGDRVSKQESIVLPRSHCSYCQHELRWSELVPVFSYCFLKGRCLYCFNHIGHVSTLWELFSGLLFMLLYRLEVNALQGILLCLIWFIVLSWLNRTDYQKTLCEKIYYK</sequence>
<reference evidence="3 4" key="1">
    <citation type="submission" date="2017-05" db="EMBL/GenBank/DDBJ databases">
        <title>Vagococcus spp. assemblies.</title>
        <authorList>
            <person name="Gulvik C.A."/>
        </authorList>
    </citation>
    <scope>NUCLEOTIDE SEQUENCE [LARGE SCALE GENOMIC DNA]</scope>
    <source>
        <strain evidence="3 4">SS1994</strain>
    </source>
</reference>
<feature type="transmembrane region" description="Helical" evidence="1">
    <location>
        <begin position="95"/>
        <end position="112"/>
    </location>
</feature>
<name>A0A429ZKP9_9ENTE</name>
<dbReference type="RefSeq" id="WP_125957643.1">
    <property type="nucleotide sequence ID" value="NZ_JAQEJV010000010.1"/>
</dbReference>
<dbReference type="InterPro" id="IPR050882">
    <property type="entry name" value="Prepilin_peptidase/N-MTase"/>
</dbReference>
<dbReference type="Pfam" id="PF06750">
    <property type="entry name" value="A24_N_bact"/>
    <property type="match status" value="1"/>
</dbReference>
<organism evidence="3 4">
    <name type="scientific">Vagococcus bubulae</name>
    <dbReference type="NCBI Taxonomy" id="1977868"/>
    <lineage>
        <taxon>Bacteria</taxon>
        <taxon>Bacillati</taxon>
        <taxon>Bacillota</taxon>
        <taxon>Bacilli</taxon>
        <taxon>Lactobacillales</taxon>
        <taxon>Enterococcaceae</taxon>
        <taxon>Vagococcus</taxon>
    </lineage>
</organism>
<gene>
    <name evidence="3" type="ORF">CBF36_06525</name>
</gene>
<keyword evidence="4" id="KW-1185">Reference proteome</keyword>
<dbReference type="EMBL" id="NGJT01000009">
    <property type="protein sequence ID" value="RST94287.1"/>
    <property type="molecule type" value="Genomic_DNA"/>
</dbReference>
<evidence type="ECO:0000313" key="4">
    <source>
        <dbReference type="Proteomes" id="UP000288490"/>
    </source>
</evidence>
<dbReference type="Proteomes" id="UP000288490">
    <property type="component" value="Unassembled WGS sequence"/>
</dbReference>
<dbReference type="OrthoDB" id="9789291at2"/>
<keyword evidence="1" id="KW-1133">Transmembrane helix</keyword>
<dbReference type="InterPro" id="IPR010627">
    <property type="entry name" value="Prepilin_pept_A24_N"/>
</dbReference>
<dbReference type="GO" id="GO:0004190">
    <property type="term" value="F:aspartic-type endopeptidase activity"/>
    <property type="evidence" value="ECO:0007669"/>
    <property type="project" value="TreeGrafter"/>
</dbReference>
<keyword evidence="1" id="KW-0472">Membrane</keyword>
<keyword evidence="1" id="KW-0812">Transmembrane</keyword>
<accession>A0A429ZKP9</accession>
<dbReference type="PANTHER" id="PTHR30487">
    <property type="entry name" value="TYPE 4 PREPILIN-LIKE PROTEINS LEADER PEPTIDE-PROCESSING ENZYME"/>
    <property type="match status" value="1"/>
</dbReference>
<feature type="domain" description="Prepilin peptidase A24 N-terminal" evidence="2">
    <location>
        <begin position="10"/>
        <end position="89"/>
    </location>
</feature>
<evidence type="ECO:0000259" key="2">
    <source>
        <dbReference type="Pfam" id="PF06750"/>
    </source>
</evidence>
<protein>
    <recommendedName>
        <fullName evidence="2">Prepilin peptidase A24 N-terminal domain-containing protein</fullName>
    </recommendedName>
</protein>
<proteinExistence type="predicted"/>
<evidence type="ECO:0000313" key="3">
    <source>
        <dbReference type="EMBL" id="RST94287.1"/>
    </source>
</evidence>
<dbReference type="PANTHER" id="PTHR30487:SF0">
    <property type="entry name" value="PREPILIN LEADER PEPTIDASE_N-METHYLTRANSFERASE-RELATED"/>
    <property type="match status" value="1"/>
</dbReference>
<dbReference type="GO" id="GO:0005886">
    <property type="term" value="C:plasma membrane"/>
    <property type="evidence" value="ECO:0007669"/>
    <property type="project" value="TreeGrafter"/>
</dbReference>
<evidence type="ECO:0000256" key="1">
    <source>
        <dbReference type="SAM" id="Phobius"/>
    </source>
</evidence>
<dbReference type="AlphaFoldDB" id="A0A429ZKP9"/>